<reference evidence="1" key="1">
    <citation type="submission" date="2022-05" db="EMBL/GenBank/DDBJ databases">
        <title>The Musa troglodytarum L. genome provides insights into the mechanism of non-climacteric behaviour and enrichment of carotenoids.</title>
        <authorList>
            <person name="Wang J."/>
        </authorList>
    </citation>
    <scope>NUCLEOTIDE SEQUENCE</scope>
    <source>
        <tissue evidence="1">Leaf</tissue>
    </source>
</reference>
<sequence>METTSGERSIEKMRRRREALTASLIEAVVGYVERSPALQYSITLKSLKIPPQLKISPAVARVRAFRRRPWLVKTYPGLAPTPFPPLSDTTHLGRRRRGCRRGLRLRFSVT</sequence>
<keyword evidence="2" id="KW-1185">Reference proteome</keyword>
<dbReference type="EMBL" id="CP097504">
    <property type="protein sequence ID" value="URD89483.1"/>
    <property type="molecule type" value="Genomic_DNA"/>
</dbReference>
<proteinExistence type="predicted"/>
<dbReference type="AlphaFoldDB" id="A0A9E7F5S9"/>
<evidence type="ECO:0000313" key="1">
    <source>
        <dbReference type="EMBL" id="URD89483.1"/>
    </source>
</evidence>
<evidence type="ECO:0000313" key="2">
    <source>
        <dbReference type="Proteomes" id="UP001055439"/>
    </source>
</evidence>
<accession>A0A9E7F5S9</accession>
<organism evidence="1 2">
    <name type="scientific">Musa troglodytarum</name>
    <name type="common">fe'i banana</name>
    <dbReference type="NCBI Taxonomy" id="320322"/>
    <lineage>
        <taxon>Eukaryota</taxon>
        <taxon>Viridiplantae</taxon>
        <taxon>Streptophyta</taxon>
        <taxon>Embryophyta</taxon>
        <taxon>Tracheophyta</taxon>
        <taxon>Spermatophyta</taxon>
        <taxon>Magnoliopsida</taxon>
        <taxon>Liliopsida</taxon>
        <taxon>Zingiberales</taxon>
        <taxon>Musaceae</taxon>
        <taxon>Musa</taxon>
    </lineage>
</organism>
<gene>
    <name evidence="1" type="ORF">MUK42_25428</name>
</gene>
<protein>
    <submittedName>
        <fullName evidence="1">Uncharacterized protein</fullName>
    </submittedName>
</protein>
<name>A0A9E7F5S9_9LILI</name>
<dbReference type="Proteomes" id="UP001055439">
    <property type="component" value="Chromosome 2"/>
</dbReference>